<proteinExistence type="predicted"/>
<evidence type="ECO:0000313" key="1">
    <source>
        <dbReference type="EMBL" id="CAB4134557.1"/>
    </source>
</evidence>
<name>A0A6J5NSI3_9CAUD</name>
<dbReference type="EMBL" id="LR796287">
    <property type="protein sequence ID" value="CAB4134557.1"/>
    <property type="molecule type" value="Genomic_DNA"/>
</dbReference>
<reference evidence="2" key="1">
    <citation type="submission" date="2020-04" db="EMBL/GenBank/DDBJ databases">
        <authorList>
            <person name="Chiriac C."/>
            <person name="Salcher M."/>
            <person name="Ghai R."/>
            <person name="Kavagutti S V."/>
        </authorList>
    </citation>
    <scope>NUCLEOTIDE SEQUENCE</scope>
</reference>
<protein>
    <submittedName>
        <fullName evidence="2">Uncharacterized protein</fullName>
    </submittedName>
</protein>
<sequence length="84" mass="8996">MNIQAILPYVRATRRYGSTYVHAAVRNAVSGWQGVTGTLDGQAVVATYSGYGRSLQGGGHKYKAHCRYVASGKPVPSKLIASIR</sequence>
<evidence type="ECO:0000313" key="2">
    <source>
        <dbReference type="EMBL" id="CAB4162329.1"/>
    </source>
</evidence>
<gene>
    <name evidence="1" type="ORF">UFOVP279_30</name>
    <name evidence="2" type="ORF">UFOVP781_33</name>
</gene>
<organism evidence="2">
    <name type="scientific">uncultured Caudovirales phage</name>
    <dbReference type="NCBI Taxonomy" id="2100421"/>
    <lineage>
        <taxon>Viruses</taxon>
        <taxon>Duplodnaviria</taxon>
        <taxon>Heunggongvirae</taxon>
        <taxon>Uroviricota</taxon>
        <taxon>Caudoviricetes</taxon>
        <taxon>Peduoviridae</taxon>
        <taxon>Maltschvirus</taxon>
        <taxon>Maltschvirus maltsch</taxon>
    </lineage>
</organism>
<dbReference type="EMBL" id="LR796731">
    <property type="protein sequence ID" value="CAB4162329.1"/>
    <property type="molecule type" value="Genomic_DNA"/>
</dbReference>
<accession>A0A6J5NSI3</accession>